<feature type="transmembrane region" description="Helical" evidence="1">
    <location>
        <begin position="16"/>
        <end position="38"/>
    </location>
</feature>
<accession>A0A9D2H518</accession>
<gene>
    <name evidence="2" type="ORF">H9800_04380</name>
</gene>
<reference evidence="2" key="1">
    <citation type="journal article" date="2021" name="PeerJ">
        <title>Extensive microbial diversity within the chicken gut microbiome revealed by metagenomics and culture.</title>
        <authorList>
            <person name="Gilroy R."/>
            <person name="Ravi A."/>
            <person name="Getino M."/>
            <person name="Pursley I."/>
            <person name="Horton D.L."/>
            <person name="Alikhan N.F."/>
            <person name="Baker D."/>
            <person name="Gharbi K."/>
            <person name="Hall N."/>
            <person name="Watson M."/>
            <person name="Adriaenssens E.M."/>
            <person name="Foster-Nyarko E."/>
            <person name="Jarju S."/>
            <person name="Secka A."/>
            <person name="Antonio M."/>
            <person name="Oren A."/>
            <person name="Chaudhuri R.R."/>
            <person name="La Ragione R."/>
            <person name="Hildebrand F."/>
            <person name="Pallen M.J."/>
        </authorList>
    </citation>
    <scope>NUCLEOTIDE SEQUENCE</scope>
    <source>
        <strain evidence="2">ChiHjej8B7-3636</strain>
    </source>
</reference>
<name>A0A9D2H518_9MICO</name>
<dbReference type="EMBL" id="DXAM01000059">
    <property type="protein sequence ID" value="HJA04077.1"/>
    <property type="molecule type" value="Genomic_DNA"/>
</dbReference>
<reference evidence="2" key="2">
    <citation type="submission" date="2021-04" db="EMBL/GenBank/DDBJ databases">
        <authorList>
            <person name="Gilroy R."/>
        </authorList>
    </citation>
    <scope>NUCLEOTIDE SEQUENCE</scope>
    <source>
        <strain evidence="2">ChiHjej8B7-3636</strain>
    </source>
</reference>
<keyword evidence="1" id="KW-0472">Membrane</keyword>
<protein>
    <submittedName>
        <fullName evidence="2">Uncharacterized protein</fullName>
    </submittedName>
</protein>
<organism evidence="2 3">
    <name type="scientific">Candidatus Microbacterium stercoravium</name>
    <dbReference type="NCBI Taxonomy" id="2838697"/>
    <lineage>
        <taxon>Bacteria</taxon>
        <taxon>Bacillati</taxon>
        <taxon>Actinomycetota</taxon>
        <taxon>Actinomycetes</taxon>
        <taxon>Micrococcales</taxon>
        <taxon>Microbacteriaceae</taxon>
        <taxon>Microbacterium</taxon>
    </lineage>
</organism>
<sequence>MPHGSAAAPRGRAWRILAPLLVFAAIVAAVIGGFLLLYKQFWSPSAFAERYVEKIAAADAAGALALPGVTPQYDALEAIGRGTASEALLRSATLTSEITNIRAVRETEVDDDITEVAVQYELDGVARETVFRIEPLESDGLVPAWGFETSPLSVIDLTVRGSWRFSVNGFEIDKRQISPAGLEAEPLEPVSLLTFSPGDYDVAVDTAATVADPQTVTSTGLLDVMPLDIQTEPTSALTDVVQSSVDDYLDETCTTQNVLQPADCPFGFDTSWGIAQPDIEWSVAEYPRTALVPDGDSWKVSATSGTAHINLTVQCYAGGFITVDEDVFFTMVADVQVQDDGGVHITIDRQGEAPPSPNLCAWPQ</sequence>
<evidence type="ECO:0000313" key="3">
    <source>
        <dbReference type="Proteomes" id="UP000824220"/>
    </source>
</evidence>
<comment type="caution">
    <text evidence="2">The sequence shown here is derived from an EMBL/GenBank/DDBJ whole genome shotgun (WGS) entry which is preliminary data.</text>
</comment>
<evidence type="ECO:0000313" key="2">
    <source>
        <dbReference type="EMBL" id="HJA04077.1"/>
    </source>
</evidence>
<dbReference type="AlphaFoldDB" id="A0A9D2H518"/>
<keyword evidence="1" id="KW-1133">Transmembrane helix</keyword>
<proteinExistence type="predicted"/>
<keyword evidence="1" id="KW-0812">Transmembrane</keyword>
<evidence type="ECO:0000256" key="1">
    <source>
        <dbReference type="SAM" id="Phobius"/>
    </source>
</evidence>
<dbReference type="Proteomes" id="UP000824220">
    <property type="component" value="Unassembled WGS sequence"/>
</dbReference>